<accession>A0AAT9FQV5</accession>
<name>A0AAT9FQV5_9BACT</name>
<dbReference type="CDD" id="cd00038">
    <property type="entry name" value="CAP_ED"/>
    <property type="match status" value="1"/>
</dbReference>
<proteinExistence type="predicted"/>
<dbReference type="GO" id="GO:0003700">
    <property type="term" value="F:DNA-binding transcription factor activity"/>
    <property type="evidence" value="ECO:0007669"/>
    <property type="project" value="TreeGrafter"/>
</dbReference>
<dbReference type="KEGG" id="osu:NT6N_33550"/>
<evidence type="ECO:0000313" key="2">
    <source>
        <dbReference type="EMBL" id="BDS08315.1"/>
    </source>
</evidence>
<evidence type="ECO:0000259" key="1">
    <source>
        <dbReference type="PROSITE" id="PS50042"/>
    </source>
</evidence>
<dbReference type="Pfam" id="PF00027">
    <property type="entry name" value="cNMP_binding"/>
    <property type="match status" value="1"/>
</dbReference>
<dbReference type="SMART" id="SM00100">
    <property type="entry name" value="cNMP"/>
    <property type="match status" value="1"/>
</dbReference>
<reference evidence="2" key="1">
    <citation type="submission" date="2024-07" db="EMBL/GenBank/DDBJ databases">
        <title>Complete genome sequence of Verrucomicrobiaceae bacterium NT6N.</title>
        <authorList>
            <person name="Huang C."/>
            <person name="Takami H."/>
            <person name="Hamasaki K."/>
        </authorList>
    </citation>
    <scope>NUCLEOTIDE SEQUENCE</scope>
    <source>
        <strain evidence="2">NT6N</strain>
    </source>
</reference>
<protein>
    <recommendedName>
        <fullName evidence="1">Cyclic nucleotide-binding domain-containing protein</fullName>
    </recommendedName>
</protein>
<dbReference type="Gene3D" id="2.60.120.10">
    <property type="entry name" value="Jelly Rolls"/>
    <property type="match status" value="1"/>
</dbReference>
<dbReference type="AlphaFoldDB" id="A0AAT9FQV5"/>
<gene>
    <name evidence="2" type="ORF">NT6N_33550</name>
</gene>
<dbReference type="InterPro" id="IPR018490">
    <property type="entry name" value="cNMP-bd_dom_sf"/>
</dbReference>
<dbReference type="PROSITE" id="PS50042">
    <property type="entry name" value="CNMP_BINDING_3"/>
    <property type="match status" value="1"/>
</dbReference>
<dbReference type="SUPFAM" id="SSF51206">
    <property type="entry name" value="cAMP-binding domain-like"/>
    <property type="match status" value="1"/>
</dbReference>
<feature type="domain" description="Cyclic nucleotide-binding" evidence="1">
    <location>
        <begin position="15"/>
        <end position="117"/>
    </location>
</feature>
<dbReference type="InterPro" id="IPR050397">
    <property type="entry name" value="Env_Response_Regulators"/>
</dbReference>
<sequence length="160" mass="17785">MSTEFNSPQIPAMGLVAGLEEDDRLLLSGYGEFLPVQEDQLLIQEGQEQDALYFVISGILHVHTDKDNKRTLIARVTPGESLGEINIFDPGTASASVTAKSFSQVWKATREDVEGFMTEYPEAGNLLLTAMVAEMSRRIRHMNDKLVSVEAEAAYQSFWD</sequence>
<dbReference type="InterPro" id="IPR014710">
    <property type="entry name" value="RmlC-like_jellyroll"/>
</dbReference>
<dbReference type="PANTHER" id="PTHR24567">
    <property type="entry name" value="CRP FAMILY TRANSCRIPTIONAL REGULATORY PROTEIN"/>
    <property type="match status" value="1"/>
</dbReference>
<dbReference type="EMBL" id="AP026866">
    <property type="protein sequence ID" value="BDS08315.1"/>
    <property type="molecule type" value="Genomic_DNA"/>
</dbReference>
<dbReference type="InterPro" id="IPR000595">
    <property type="entry name" value="cNMP-bd_dom"/>
</dbReference>
<dbReference type="GO" id="GO:0005829">
    <property type="term" value="C:cytosol"/>
    <property type="evidence" value="ECO:0007669"/>
    <property type="project" value="TreeGrafter"/>
</dbReference>
<dbReference type="PANTHER" id="PTHR24567:SF74">
    <property type="entry name" value="HTH-TYPE TRANSCRIPTIONAL REGULATOR ARCR"/>
    <property type="match status" value="1"/>
</dbReference>
<organism evidence="2">
    <name type="scientific">Oceaniferula spumae</name>
    <dbReference type="NCBI Taxonomy" id="2979115"/>
    <lineage>
        <taxon>Bacteria</taxon>
        <taxon>Pseudomonadati</taxon>
        <taxon>Verrucomicrobiota</taxon>
        <taxon>Verrucomicrobiia</taxon>
        <taxon>Verrucomicrobiales</taxon>
        <taxon>Verrucomicrobiaceae</taxon>
        <taxon>Oceaniferula</taxon>
    </lineage>
</organism>